<gene>
    <name evidence="1" type="ORF">P5673_026049</name>
</gene>
<dbReference type="EMBL" id="JARQWQ010000084">
    <property type="protein sequence ID" value="KAK2552670.1"/>
    <property type="molecule type" value="Genomic_DNA"/>
</dbReference>
<dbReference type="PANTHER" id="PTHR47331:SF1">
    <property type="entry name" value="GAG-LIKE PROTEIN"/>
    <property type="match status" value="1"/>
</dbReference>
<accession>A0AAD9Q1L6</accession>
<dbReference type="Proteomes" id="UP001249851">
    <property type="component" value="Unassembled WGS sequence"/>
</dbReference>
<proteinExistence type="predicted"/>
<reference evidence="1" key="2">
    <citation type="journal article" date="2023" name="Science">
        <title>Genomic signatures of disease resistance in endangered staghorn corals.</title>
        <authorList>
            <person name="Vollmer S.V."/>
            <person name="Selwyn J.D."/>
            <person name="Despard B.A."/>
            <person name="Roesel C.L."/>
        </authorList>
    </citation>
    <scope>NUCLEOTIDE SEQUENCE</scope>
    <source>
        <strain evidence="1">K2</strain>
    </source>
</reference>
<protein>
    <submittedName>
        <fullName evidence="1">Uncharacterized protein</fullName>
    </submittedName>
</protein>
<dbReference type="PANTHER" id="PTHR47331">
    <property type="entry name" value="PHD-TYPE DOMAIN-CONTAINING PROTEIN"/>
    <property type="match status" value="1"/>
</dbReference>
<reference evidence="1" key="1">
    <citation type="journal article" date="2023" name="G3 (Bethesda)">
        <title>Whole genome assembly and annotation of the endangered Caribbean coral Acropora cervicornis.</title>
        <authorList>
            <person name="Selwyn J.D."/>
            <person name="Vollmer S.V."/>
        </authorList>
    </citation>
    <scope>NUCLEOTIDE SEQUENCE</scope>
    <source>
        <strain evidence="1">K2</strain>
    </source>
</reference>
<comment type="caution">
    <text evidence="1">The sequence shown here is derived from an EMBL/GenBank/DDBJ whole genome shotgun (WGS) entry which is preliminary data.</text>
</comment>
<sequence>MCQVDGCDNEHKTFLQPLPADSSVLSVDQEGMESKISKVSSGAASERAAVTAATGAGERVCLSVVPVKVLSKCGSLVPVGTYALLDSSLEVTLCHENLQYKLGASGMKFNFTLSGMTSSTRVESAQIDLVVMSMDEAVSVELSNVRTVKHMPISPNCIAKKKGFSVILSYNS</sequence>
<organism evidence="1 2">
    <name type="scientific">Acropora cervicornis</name>
    <name type="common">Staghorn coral</name>
    <dbReference type="NCBI Taxonomy" id="6130"/>
    <lineage>
        <taxon>Eukaryota</taxon>
        <taxon>Metazoa</taxon>
        <taxon>Cnidaria</taxon>
        <taxon>Anthozoa</taxon>
        <taxon>Hexacorallia</taxon>
        <taxon>Scleractinia</taxon>
        <taxon>Astrocoeniina</taxon>
        <taxon>Acroporidae</taxon>
        <taxon>Acropora</taxon>
    </lineage>
</organism>
<dbReference type="AlphaFoldDB" id="A0AAD9Q1L6"/>
<name>A0AAD9Q1L6_ACRCE</name>
<evidence type="ECO:0000313" key="2">
    <source>
        <dbReference type="Proteomes" id="UP001249851"/>
    </source>
</evidence>
<keyword evidence="2" id="KW-1185">Reference proteome</keyword>
<evidence type="ECO:0000313" key="1">
    <source>
        <dbReference type="EMBL" id="KAK2552670.1"/>
    </source>
</evidence>